<feature type="transmembrane region" description="Helical" evidence="1">
    <location>
        <begin position="103"/>
        <end position="121"/>
    </location>
</feature>
<gene>
    <name evidence="2" type="ORF">T07_5557</name>
</gene>
<name>A0A0V0S9T0_9BILA</name>
<evidence type="ECO:0000313" key="2">
    <source>
        <dbReference type="EMBL" id="KRX23476.1"/>
    </source>
</evidence>
<sequence length="234" mass="26889">MIINWRRLPAFGECVKEKKASITPVDKCKHIKNTKPIIRMNEHTSYTCRVMCVCVWFSNASTNKINDGNAALLLEQHTAELSVAFLHSPNTYTSSSTTLCCFIELYFSFTSSWANAFVVYLHRFVHLKHFLTTDLIEGQHFAAKFCLFGTFLCTSRLLVDSQSTYYALHYAYLLFLYLIPSFSYSIISSLCFTETEALINKNSYFACRSFYRPKTNKQSNTTNHIPLLLLSLLL</sequence>
<feature type="transmembrane region" description="Helical" evidence="1">
    <location>
        <begin position="171"/>
        <end position="192"/>
    </location>
</feature>
<protein>
    <submittedName>
        <fullName evidence="2">Uncharacterized protein</fullName>
    </submittedName>
</protein>
<accession>A0A0V0S9T0</accession>
<organism evidence="2 3">
    <name type="scientific">Trichinella nelsoni</name>
    <dbReference type="NCBI Taxonomy" id="6336"/>
    <lineage>
        <taxon>Eukaryota</taxon>
        <taxon>Metazoa</taxon>
        <taxon>Ecdysozoa</taxon>
        <taxon>Nematoda</taxon>
        <taxon>Enoplea</taxon>
        <taxon>Dorylaimia</taxon>
        <taxon>Trichinellida</taxon>
        <taxon>Trichinellidae</taxon>
        <taxon>Trichinella</taxon>
    </lineage>
</organism>
<keyword evidence="1" id="KW-1133">Transmembrane helix</keyword>
<comment type="caution">
    <text evidence="2">The sequence shown here is derived from an EMBL/GenBank/DDBJ whole genome shotgun (WGS) entry which is preliminary data.</text>
</comment>
<keyword evidence="3" id="KW-1185">Reference proteome</keyword>
<dbReference type="Proteomes" id="UP000054630">
    <property type="component" value="Unassembled WGS sequence"/>
</dbReference>
<evidence type="ECO:0000256" key="1">
    <source>
        <dbReference type="SAM" id="Phobius"/>
    </source>
</evidence>
<dbReference type="AlphaFoldDB" id="A0A0V0S9T0"/>
<reference evidence="2 3" key="1">
    <citation type="submission" date="2015-01" db="EMBL/GenBank/DDBJ databases">
        <title>Evolution of Trichinella species and genotypes.</title>
        <authorList>
            <person name="Korhonen P.K."/>
            <person name="Edoardo P."/>
            <person name="Giuseppe L.R."/>
            <person name="Gasser R.B."/>
        </authorList>
    </citation>
    <scope>NUCLEOTIDE SEQUENCE [LARGE SCALE GENOMIC DNA]</scope>
    <source>
        <strain evidence="2">ISS37</strain>
    </source>
</reference>
<feature type="non-terminal residue" evidence="2">
    <location>
        <position position="234"/>
    </location>
</feature>
<keyword evidence="1" id="KW-0812">Transmembrane</keyword>
<keyword evidence="1" id="KW-0472">Membrane</keyword>
<proteinExistence type="predicted"/>
<evidence type="ECO:0000313" key="3">
    <source>
        <dbReference type="Proteomes" id="UP000054630"/>
    </source>
</evidence>
<dbReference type="EMBL" id="JYDL01000024">
    <property type="protein sequence ID" value="KRX23476.1"/>
    <property type="molecule type" value="Genomic_DNA"/>
</dbReference>